<dbReference type="Gene3D" id="3.30.450.20">
    <property type="entry name" value="PAS domain"/>
    <property type="match status" value="1"/>
</dbReference>
<protein>
    <recommendedName>
        <fullName evidence="2">CHASE3 domain-containing protein</fullName>
    </recommendedName>
</protein>
<accession>A0A974P1F6</accession>
<proteinExistence type="predicted"/>
<dbReference type="AlphaFoldDB" id="A0A974P1F6"/>
<sequence>MATVVVAGALRDTLLRLEEARRSQEITQTALDRSEARLRLAQDAGSVGLWDWDVVTGDGVWSPPCIATWVSIRCATPMSAACWTSSTPKIGRRSARSTSSR</sequence>
<reference evidence="1" key="1">
    <citation type="submission" date="2021-01" db="EMBL/GenBank/DDBJ databases">
        <title>Genome sequence of Phenylobacterium sp. 20VBR1 isolated from a valley glaceir, Ny-Alesund, Svalbard.</title>
        <authorList>
            <person name="Thomas F.A."/>
            <person name="Krishnan K.P."/>
            <person name="Sinha R.K."/>
        </authorList>
    </citation>
    <scope>NUCLEOTIDE SEQUENCE</scope>
    <source>
        <strain evidence="1">20VBR1</strain>
    </source>
</reference>
<dbReference type="EMBL" id="CP068570">
    <property type="protein sequence ID" value="QQZ49496.1"/>
    <property type="molecule type" value="Genomic_DNA"/>
</dbReference>
<gene>
    <name evidence="1" type="ORF">JKL49_21350</name>
</gene>
<name>A0A974P1F6_9CAUL</name>
<evidence type="ECO:0000313" key="1">
    <source>
        <dbReference type="EMBL" id="QQZ49496.1"/>
    </source>
</evidence>
<evidence type="ECO:0008006" key="2">
    <source>
        <dbReference type="Google" id="ProtNLM"/>
    </source>
</evidence>
<organism evidence="1">
    <name type="scientific">Phenylobacterium glaciei</name>
    <dbReference type="NCBI Taxonomy" id="2803784"/>
    <lineage>
        <taxon>Bacteria</taxon>
        <taxon>Pseudomonadati</taxon>
        <taxon>Pseudomonadota</taxon>
        <taxon>Alphaproteobacteria</taxon>
        <taxon>Caulobacterales</taxon>
        <taxon>Caulobacteraceae</taxon>
        <taxon>Phenylobacterium</taxon>
    </lineage>
</organism>